<name>A0A075MLR4_9ARCH</name>
<dbReference type="Proteomes" id="UP000028194">
    <property type="component" value="Chromosome"/>
</dbReference>
<feature type="domain" description="HTH arsR-type" evidence="5">
    <location>
        <begin position="5"/>
        <end position="89"/>
    </location>
</feature>
<keyword evidence="2" id="KW-0238">DNA-binding</keyword>
<dbReference type="STRING" id="1459636.NTE_00354"/>
<keyword evidence="7" id="KW-1185">Reference proteome</keyword>
<dbReference type="SMART" id="SM00418">
    <property type="entry name" value="HTH_ARSR"/>
    <property type="match status" value="1"/>
</dbReference>
<organism evidence="6 7">
    <name type="scientific">Candidatus Nitrososphaera evergladensis SR1</name>
    <dbReference type="NCBI Taxonomy" id="1459636"/>
    <lineage>
        <taxon>Archaea</taxon>
        <taxon>Nitrososphaerota</taxon>
        <taxon>Nitrososphaeria</taxon>
        <taxon>Nitrososphaerales</taxon>
        <taxon>Nitrososphaeraceae</taxon>
        <taxon>Nitrososphaera</taxon>
    </lineage>
</organism>
<dbReference type="eggNOG" id="arCOG01684">
    <property type="taxonomic scope" value="Archaea"/>
</dbReference>
<evidence type="ECO:0000256" key="1">
    <source>
        <dbReference type="ARBA" id="ARBA00023015"/>
    </source>
</evidence>
<dbReference type="InterPro" id="IPR036390">
    <property type="entry name" value="WH_DNA-bd_sf"/>
</dbReference>
<keyword evidence="4" id="KW-0175">Coiled coil</keyword>
<protein>
    <submittedName>
        <fullName evidence="6">Putative transcriptional regulator</fullName>
    </submittedName>
</protein>
<feature type="coiled-coil region" evidence="4">
    <location>
        <begin position="123"/>
        <end position="150"/>
    </location>
</feature>
<dbReference type="AlphaFoldDB" id="A0A075MLR4"/>
<proteinExistence type="predicted"/>
<dbReference type="InterPro" id="IPR051081">
    <property type="entry name" value="HTH_MetalResp_TranReg"/>
</dbReference>
<dbReference type="GO" id="GO:0003700">
    <property type="term" value="F:DNA-binding transcription factor activity"/>
    <property type="evidence" value="ECO:0007669"/>
    <property type="project" value="InterPro"/>
</dbReference>
<dbReference type="GO" id="GO:0003677">
    <property type="term" value="F:DNA binding"/>
    <property type="evidence" value="ECO:0007669"/>
    <property type="project" value="UniProtKB-KW"/>
</dbReference>
<gene>
    <name evidence="6" type="ORF">NTE_00354</name>
</gene>
<evidence type="ECO:0000256" key="2">
    <source>
        <dbReference type="ARBA" id="ARBA00023125"/>
    </source>
</evidence>
<dbReference type="KEGG" id="nev:NTE_00354"/>
<dbReference type="SUPFAM" id="SSF46785">
    <property type="entry name" value="Winged helix' DNA-binding domain"/>
    <property type="match status" value="1"/>
</dbReference>
<dbReference type="OrthoDB" id="9623at2157"/>
<evidence type="ECO:0000313" key="6">
    <source>
        <dbReference type="EMBL" id="AIF82436.1"/>
    </source>
</evidence>
<dbReference type="EMBL" id="CP007174">
    <property type="protein sequence ID" value="AIF82436.1"/>
    <property type="molecule type" value="Genomic_DNA"/>
</dbReference>
<dbReference type="Gene3D" id="1.10.10.10">
    <property type="entry name" value="Winged helix-like DNA-binding domain superfamily/Winged helix DNA-binding domain"/>
    <property type="match status" value="1"/>
</dbReference>
<reference evidence="6 7" key="1">
    <citation type="journal article" date="2014" name="PLoS ONE">
        <title>Genome Sequence of Candidatus Nitrososphaera evergladensis from Group I.1b Enriched from Everglades Soil Reveals Novel Genomic Features of the Ammonia-Oxidizing Archaea.</title>
        <authorList>
            <person name="Zhalnina K.V."/>
            <person name="Dias R."/>
            <person name="Leonard M.T."/>
            <person name="Dorr de Quadros P."/>
            <person name="Camargo F.A."/>
            <person name="Drew J.C."/>
            <person name="Farmerie W.G."/>
            <person name="Daroub S.H."/>
            <person name="Triplett E.W."/>
        </authorList>
    </citation>
    <scope>NUCLEOTIDE SEQUENCE [LARGE SCALE GENOMIC DNA]</scope>
    <source>
        <strain evidence="6 7">SR1</strain>
    </source>
</reference>
<dbReference type="CDD" id="cd00090">
    <property type="entry name" value="HTH_ARSR"/>
    <property type="match status" value="1"/>
</dbReference>
<evidence type="ECO:0000313" key="7">
    <source>
        <dbReference type="Proteomes" id="UP000028194"/>
    </source>
</evidence>
<evidence type="ECO:0000256" key="3">
    <source>
        <dbReference type="ARBA" id="ARBA00023163"/>
    </source>
</evidence>
<dbReference type="Pfam" id="PF12840">
    <property type="entry name" value="HTH_20"/>
    <property type="match status" value="1"/>
</dbReference>
<dbReference type="PANTHER" id="PTHR33154">
    <property type="entry name" value="TRANSCRIPTIONAL REGULATOR, ARSR FAMILY"/>
    <property type="match status" value="1"/>
</dbReference>
<dbReference type="HOGENOM" id="CLU_117482_0_0_2"/>
<dbReference type="InterPro" id="IPR011991">
    <property type="entry name" value="ArsR-like_HTH"/>
</dbReference>
<evidence type="ECO:0000259" key="5">
    <source>
        <dbReference type="SMART" id="SM00418"/>
    </source>
</evidence>
<sequence length="222" mass="25379">MDSDIILDILGNETRRKILATLSQEPMYFNQLAKELDIGQQAVLRHLQALEESGLVETYTEKSKLGAPDRKYYRLNNSFILTISLSEDDFTVTKQEIVESRHKESKKYYKVLDLMPEDAGEALASLQESLSDIEAEMSALESRLSDLRALKQLILSKLHKIGINSFEEDERKILYKIVTESPSSIAELSEMMDEKESRLKTTISAMRNKMNKDNAKTLLDLQ</sequence>
<evidence type="ECO:0000256" key="4">
    <source>
        <dbReference type="SAM" id="Coils"/>
    </source>
</evidence>
<dbReference type="InterPro" id="IPR001845">
    <property type="entry name" value="HTH_ArsR_DNA-bd_dom"/>
</dbReference>
<accession>A0A075MLR4</accession>
<dbReference type="PANTHER" id="PTHR33154:SF33">
    <property type="entry name" value="TRANSCRIPTIONAL REPRESSOR SDPR"/>
    <property type="match status" value="1"/>
</dbReference>
<dbReference type="InterPro" id="IPR036388">
    <property type="entry name" value="WH-like_DNA-bd_sf"/>
</dbReference>
<keyword evidence="3" id="KW-0804">Transcription</keyword>
<keyword evidence="1" id="KW-0805">Transcription regulation</keyword>